<dbReference type="InterPro" id="IPR011047">
    <property type="entry name" value="Quinoprotein_ADH-like_sf"/>
</dbReference>
<dbReference type="AlphaFoldDB" id="A0A132NZU0"/>
<proteinExistence type="predicted"/>
<name>A0A132NZU0_GIAIN</name>
<evidence type="ECO:0000313" key="2">
    <source>
        <dbReference type="Proteomes" id="UP000070089"/>
    </source>
</evidence>
<dbReference type="Proteomes" id="UP000070089">
    <property type="component" value="Unassembled WGS sequence"/>
</dbReference>
<dbReference type="OrthoDB" id="10253083at2759"/>
<reference evidence="1 2" key="1">
    <citation type="journal article" date="2015" name="Mol. Biochem. Parasitol.">
        <title>Identification of polymorphic genes for use in assemblage B genotyping assays through comparative genomics of multiple assemblage B Giardia duodenalis isolates.</title>
        <authorList>
            <person name="Wielinga C."/>
            <person name="Thompson R.C."/>
            <person name="Monis P."/>
            <person name="Ryan U."/>
        </authorList>
    </citation>
    <scope>NUCLEOTIDE SEQUENCE [LARGE SCALE GENOMIC DNA]</scope>
    <source>
        <strain evidence="1 2">BAH15c1</strain>
    </source>
</reference>
<gene>
    <name evidence="1" type="ORF">QR46_0761</name>
</gene>
<accession>A0A132NZU0</accession>
<dbReference type="EMBL" id="JXTI01000012">
    <property type="protein sequence ID" value="KWX15222.1"/>
    <property type="molecule type" value="Genomic_DNA"/>
</dbReference>
<organism evidence="1 2">
    <name type="scientific">Giardia duodenalis assemblage B</name>
    <dbReference type="NCBI Taxonomy" id="1394984"/>
    <lineage>
        <taxon>Eukaryota</taxon>
        <taxon>Metamonada</taxon>
        <taxon>Diplomonadida</taxon>
        <taxon>Hexamitidae</taxon>
        <taxon>Giardiinae</taxon>
        <taxon>Giardia</taxon>
    </lineage>
</organism>
<sequence length="335" mass="35562">MHLLLKIMKVEVFSIDLLPRFMARLDAHGEVARIVVGNPTPHGPVAATMAVSESTVSLVRQIARPLSYGPNMSITTQKLTSMLVHRLGSPRQHLLLGFENGVLVILCAENSVLVAAAQLSGGNPIHAMAFDDMGGILIVVTALGSVYRFDGVTGILTGERPSLIELQRYGTLNAGSEIFTCGFVPSSGGESRLMILYSSGQIDLFSTAVDTFLQPETNKSVTLPVLGAVSIITASYLCHHSRALYVGTFNGAVLMVPLDTLVPETVLSDCGGPISTISPIEGGVCVGTLGGRVMFKDSTIYEDTQCSIYCLEALNSRLPVVLAGTNAWSLILITL</sequence>
<dbReference type="VEuPathDB" id="GiardiaDB:QR46_0761"/>
<comment type="caution">
    <text evidence="1">The sequence shown here is derived from an EMBL/GenBank/DDBJ whole genome shotgun (WGS) entry which is preliminary data.</text>
</comment>
<evidence type="ECO:0000313" key="1">
    <source>
        <dbReference type="EMBL" id="KWX15222.1"/>
    </source>
</evidence>
<dbReference type="SUPFAM" id="SSF50998">
    <property type="entry name" value="Quinoprotein alcohol dehydrogenase-like"/>
    <property type="match status" value="1"/>
</dbReference>
<protein>
    <submittedName>
        <fullName evidence="1">Uncharacterized protein</fullName>
    </submittedName>
</protein>